<keyword evidence="12" id="KW-1185">Reference proteome</keyword>
<keyword evidence="5" id="KW-0812">Transmembrane</keyword>
<evidence type="ECO:0000256" key="5">
    <source>
        <dbReference type="ARBA" id="ARBA00022692"/>
    </source>
</evidence>
<keyword evidence="4 11" id="KW-0808">Transferase</keyword>
<evidence type="ECO:0000256" key="2">
    <source>
        <dbReference type="ARBA" id="ARBA00006003"/>
    </source>
</evidence>
<evidence type="ECO:0000256" key="1">
    <source>
        <dbReference type="ARBA" id="ARBA00004323"/>
    </source>
</evidence>
<evidence type="ECO:0000256" key="7">
    <source>
        <dbReference type="ARBA" id="ARBA00022989"/>
    </source>
</evidence>
<comment type="subcellular location">
    <subcellularLocation>
        <location evidence="1">Golgi apparatus membrane</location>
        <topology evidence="1">Single-pass type II membrane protein</topology>
    </subcellularLocation>
</comment>
<comment type="similarity">
    <text evidence="2">Belongs to the glycosyltransferase 29 family.</text>
</comment>
<keyword evidence="7" id="KW-1133">Transmembrane helix</keyword>
<dbReference type="Proteomes" id="UP000231279">
    <property type="component" value="Unassembled WGS sequence"/>
</dbReference>
<dbReference type="AlphaFoldDB" id="A0A2G9GZX7"/>
<dbReference type="GO" id="GO:0000139">
    <property type="term" value="C:Golgi membrane"/>
    <property type="evidence" value="ECO:0007669"/>
    <property type="project" value="UniProtKB-SubCell"/>
</dbReference>
<keyword evidence="6" id="KW-0735">Signal-anchor</keyword>
<organism evidence="11 12">
    <name type="scientific">Handroanthus impetiginosus</name>
    <dbReference type="NCBI Taxonomy" id="429701"/>
    <lineage>
        <taxon>Eukaryota</taxon>
        <taxon>Viridiplantae</taxon>
        <taxon>Streptophyta</taxon>
        <taxon>Embryophyta</taxon>
        <taxon>Tracheophyta</taxon>
        <taxon>Spermatophyta</taxon>
        <taxon>Magnoliopsida</taxon>
        <taxon>eudicotyledons</taxon>
        <taxon>Gunneridae</taxon>
        <taxon>Pentapetalae</taxon>
        <taxon>asterids</taxon>
        <taxon>lamiids</taxon>
        <taxon>Lamiales</taxon>
        <taxon>Bignoniaceae</taxon>
        <taxon>Crescentiina</taxon>
        <taxon>Tabebuia alliance</taxon>
        <taxon>Handroanthus</taxon>
    </lineage>
</organism>
<name>A0A2G9GZX7_9LAMI</name>
<dbReference type="PANTHER" id="PTHR46779">
    <property type="entry name" value="BETA-1,6-GALACTOSYLTRANSFERASE GALT29A"/>
    <property type="match status" value="1"/>
</dbReference>
<dbReference type="CDD" id="cd19952">
    <property type="entry name" value="GT29"/>
    <property type="match status" value="1"/>
</dbReference>
<dbReference type="GO" id="GO:0008373">
    <property type="term" value="F:sialyltransferase activity"/>
    <property type="evidence" value="ECO:0007669"/>
    <property type="project" value="InterPro"/>
</dbReference>
<accession>A0A2G9GZX7</accession>
<dbReference type="OrthoDB" id="10264956at2759"/>
<proteinExistence type="inferred from homology"/>
<evidence type="ECO:0000256" key="4">
    <source>
        <dbReference type="ARBA" id="ARBA00022679"/>
    </source>
</evidence>
<gene>
    <name evidence="11" type="ORF">CDL12_16620</name>
</gene>
<dbReference type="EMBL" id="NKXS01003127">
    <property type="protein sequence ID" value="PIN10785.1"/>
    <property type="molecule type" value="Genomic_DNA"/>
</dbReference>
<dbReference type="PANTHER" id="PTHR46779:SF1">
    <property type="entry name" value="BETA-1,6-GALACTOSYLTRANSFERASE GALT29A"/>
    <property type="match status" value="1"/>
</dbReference>
<dbReference type="Pfam" id="PF00777">
    <property type="entry name" value="Glyco_transf_29"/>
    <property type="match status" value="1"/>
</dbReference>
<dbReference type="STRING" id="429701.A0A2G9GZX7"/>
<evidence type="ECO:0000256" key="10">
    <source>
        <dbReference type="ARBA" id="ARBA00023180"/>
    </source>
</evidence>
<sequence length="398" mass="45383">MKRTLRPLYSILLLLVVAATLTIRVVLYQNGSLQLKYEIPPAQTPQKPVFNETLLKYAAVDIGEPRLKQEIEELLEGNFRTRGRQRSFLSSGKYHIDVRLRPARGTPLQLRSPEFYRLWLSFRRYLGDWSRNRRFYSDVMLDLVNEVKALVDEHNGKKGSRGKYKSCAVVGNSGILLKSDYGKMIDSHEAVIRLNNARTTNFERNVGAKTSISFVNSNILHLCARREGCFCHPYGGNVPIIMYICQPAHFLDYLVCNSSQKAPLIVTNPRFDVLCARIVKYYSLTRFVKQTGKDVSEWGPSHEGANFHYSSGMQAVMLALGVCEKVSVFGFGKSKLARHHYHTNQKAELSLHDYEAEYDFYQDLMERPQAIPFVSDKFKFPPVIITVCGGRSNKPLEG</sequence>
<evidence type="ECO:0000256" key="3">
    <source>
        <dbReference type="ARBA" id="ARBA00022676"/>
    </source>
</evidence>
<evidence type="ECO:0000256" key="8">
    <source>
        <dbReference type="ARBA" id="ARBA00023034"/>
    </source>
</evidence>
<dbReference type="InterPro" id="IPR001675">
    <property type="entry name" value="Glyco_trans_29"/>
</dbReference>
<evidence type="ECO:0000313" key="12">
    <source>
        <dbReference type="Proteomes" id="UP000231279"/>
    </source>
</evidence>
<keyword evidence="8" id="KW-0333">Golgi apparatus</keyword>
<keyword evidence="10" id="KW-0325">Glycoprotein</keyword>
<dbReference type="Gene3D" id="3.90.1480.20">
    <property type="entry name" value="Glycosyl transferase family 29"/>
    <property type="match status" value="1"/>
</dbReference>
<evidence type="ECO:0000256" key="9">
    <source>
        <dbReference type="ARBA" id="ARBA00023136"/>
    </source>
</evidence>
<keyword evidence="3 11" id="KW-0328">Glycosyltransferase</keyword>
<protein>
    <submittedName>
        <fullName evidence="11">Sialyltransferase</fullName>
        <ecNumber evidence="11">2.4.99.4</ecNumber>
    </submittedName>
</protein>
<comment type="caution">
    <text evidence="11">The sequence shown here is derived from an EMBL/GenBank/DDBJ whole genome shotgun (WGS) entry which is preliminary data.</text>
</comment>
<reference evidence="12" key="1">
    <citation type="journal article" date="2018" name="Gigascience">
        <title>Genome assembly of the Pink Ipe (Handroanthus impetiginosus, Bignoniaceae), a highly valued, ecologically keystone Neotropical timber forest tree.</title>
        <authorList>
            <person name="Silva-Junior O.B."/>
            <person name="Grattapaglia D."/>
            <person name="Novaes E."/>
            <person name="Collevatti R.G."/>
        </authorList>
    </citation>
    <scope>NUCLEOTIDE SEQUENCE [LARGE SCALE GENOMIC DNA]</scope>
    <source>
        <strain evidence="12">cv. UFG-1</strain>
    </source>
</reference>
<evidence type="ECO:0000313" key="11">
    <source>
        <dbReference type="EMBL" id="PIN10785.1"/>
    </source>
</evidence>
<evidence type="ECO:0000256" key="6">
    <source>
        <dbReference type="ARBA" id="ARBA00022968"/>
    </source>
</evidence>
<dbReference type="EC" id="2.4.99.4" evidence="11"/>
<keyword evidence="9" id="KW-0472">Membrane</keyword>
<dbReference type="InterPro" id="IPR038578">
    <property type="entry name" value="GT29-like_sf"/>
</dbReference>